<comment type="caution">
    <text evidence="2">The sequence shown here is derived from an EMBL/GenBank/DDBJ whole genome shotgun (WGS) entry which is preliminary data.</text>
</comment>
<evidence type="ECO:0000313" key="3">
    <source>
        <dbReference type="EMBL" id="GET01964.1"/>
    </source>
</evidence>
<dbReference type="InterPro" id="IPR029044">
    <property type="entry name" value="Nucleotide-diphossugar_trans"/>
</dbReference>
<dbReference type="Proteomes" id="UP000615446">
    <property type="component" value="Unassembled WGS sequence"/>
</dbReference>
<keyword evidence="3" id="KW-0808">Transferase</keyword>
<dbReference type="SUPFAM" id="SSF53448">
    <property type="entry name" value="Nucleotide-diphospho-sugar transferases"/>
    <property type="match status" value="1"/>
</dbReference>
<gene>
    <name evidence="3" type="ORF">RCL2_002834600</name>
    <name evidence="2" type="ORF">RclHR1_01540025</name>
</gene>
<protein>
    <submittedName>
        <fullName evidence="3">Glycosyl transferase family 2 protein</fullName>
    </submittedName>
</protein>
<keyword evidence="1" id="KW-0472">Membrane</keyword>
<dbReference type="Proteomes" id="UP000247702">
    <property type="component" value="Unassembled WGS sequence"/>
</dbReference>
<organism evidence="2 4">
    <name type="scientific">Rhizophagus clarus</name>
    <dbReference type="NCBI Taxonomy" id="94130"/>
    <lineage>
        <taxon>Eukaryota</taxon>
        <taxon>Fungi</taxon>
        <taxon>Fungi incertae sedis</taxon>
        <taxon>Mucoromycota</taxon>
        <taxon>Glomeromycotina</taxon>
        <taxon>Glomeromycetes</taxon>
        <taxon>Glomerales</taxon>
        <taxon>Glomeraceae</taxon>
        <taxon>Rhizophagus</taxon>
    </lineage>
</organism>
<dbReference type="EMBL" id="BLAL01000303">
    <property type="protein sequence ID" value="GET01964.1"/>
    <property type="molecule type" value="Genomic_DNA"/>
</dbReference>
<keyword evidence="1" id="KW-0812">Transmembrane</keyword>
<dbReference type="EMBL" id="BEXD01000602">
    <property type="protein sequence ID" value="GBB88802.1"/>
    <property type="molecule type" value="Genomic_DNA"/>
</dbReference>
<evidence type="ECO:0000256" key="1">
    <source>
        <dbReference type="SAM" id="Phobius"/>
    </source>
</evidence>
<dbReference type="AlphaFoldDB" id="A0A2Z6QJA5"/>
<evidence type="ECO:0000313" key="4">
    <source>
        <dbReference type="Proteomes" id="UP000247702"/>
    </source>
</evidence>
<reference evidence="2 4" key="1">
    <citation type="submission" date="2017-11" db="EMBL/GenBank/DDBJ databases">
        <title>The genome of Rhizophagus clarus HR1 reveals common genetic basis of auxotrophy among arbuscular mycorrhizal fungi.</title>
        <authorList>
            <person name="Kobayashi Y."/>
        </authorList>
    </citation>
    <scope>NUCLEOTIDE SEQUENCE [LARGE SCALE GENOMIC DNA]</scope>
    <source>
        <strain evidence="2 4">HR1</strain>
    </source>
</reference>
<name>A0A2Z6QJA5_9GLOM</name>
<dbReference type="STRING" id="94130.A0A2Z6QJA5"/>
<dbReference type="PANTHER" id="PTHR33604">
    <property type="entry name" value="OSJNBA0004B13.7 PROTEIN"/>
    <property type="match status" value="1"/>
</dbReference>
<dbReference type="PANTHER" id="PTHR33604:SF3">
    <property type="entry name" value="OSJNBA0004B13.7 PROTEIN"/>
    <property type="match status" value="1"/>
</dbReference>
<dbReference type="Gene3D" id="3.90.550.10">
    <property type="entry name" value="Spore Coat Polysaccharide Biosynthesis Protein SpsA, Chain A"/>
    <property type="match status" value="1"/>
</dbReference>
<evidence type="ECO:0000313" key="2">
    <source>
        <dbReference type="EMBL" id="GBB88802.1"/>
    </source>
</evidence>
<feature type="transmembrane region" description="Helical" evidence="1">
    <location>
        <begin position="27"/>
        <end position="48"/>
    </location>
</feature>
<dbReference type="OrthoDB" id="2020070at2759"/>
<accession>A0A2Z6QJA5</accession>
<proteinExistence type="predicted"/>
<keyword evidence="4" id="KW-1185">Reference proteome</keyword>
<keyword evidence="1" id="KW-1133">Transmembrane helix</keyword>
<reference evidence="3" key="2">
    <citation type="submission" date="2019-10" db="EMBL/GenBank/DDBJ databases">
        <title>Conservation and host-specific expression of non-tandemly repeated heterogenous ribosome RNA gene in arbuscular mycorrhizal fungi.</title>
        <authorList>
            <person name="Maeda T."/>
            <person name="Kobayashi Y."/>
            <person name="Nakagawa T."/>
            <person name="Ezawa T."/>
            <person name="Yamaguchi K."/>
            <person name="Bino T."/>
            <person name="Nishimoto Y."/>
            <person name="Shigenobu S."/>
            <person name="Kawaguchi M."/>
        </authorList>
    </citation>
    <scope>NUCLEOTIDE SEQUENCE</scope>
    <source>
        <strain evidence="3">HR1</strain>
    </source>
</reference>
<sequence length="630" mass="72200">MVHNKYTSPYQKQAQPTCFPLRSTSKLFRIFALFTTIILILVTFQNLYGKVYFTSTKPIISKNKKIPNENDIIVVVDGEKQGLSLQPIFCQLSTQKNVNTHVVVTGQKRGLSKTLLTKLLNEQNSSCEVFIYDLDIKTNNGIGTLDLVFQGINHFINQIQPDVLLYIKNQDNYAMRGVESALVAASDLGVTGISVPIEDIKHLIWLTHLPIEALKFWNTIKVHIQVITQDRPDSLARLIRSLKSSYYFGDKISLTINMDRGADPVTKEYCHTLEWPFGQKDLRHRIVQGGLMAAVVESYYPNDDNDYAVLLEDDVELSPYYYAWTKFNILKYRYGPDRVHSKRMYGISYYGSKVNELNLSGRKPFDPVIPLEGTNYPLRIPYLWQVPCSWGAVFFPEIWREFHDYFPARLQDSNGLQIQNITVPESRSNHWKNSWKRFLIELVYLRGYVMLYPNYENFLSFSTNHAEAGEHIHLAEGAKPIQVFEVPLMDEDIVLSGLPGGTMPKYTDLPTLDLLGNLISQEELIQRGRALHSEVSLCPPNDELTFDSQDILCLDEEKRQTAMNETNFIKENKKQVSQAIHLILNHTLDNNETSIDPEKLLNIVLELYNNTDSSNSTSTNLLLIETNKKI</sequence>
<dbReference type="GO" id="GO:0016740">
    <property type="term" value="F:transferase activity"/>
    <property type="evidence" value="ECO:0007669"/>
    <property type="project" value="UniProtKB-KW"/>
</dbReference>